<gene>
    <name evidence="1" type="ORF">THRCLA_08322</name>
</gene>
<reference evidence="1 2" key="1">
    <citation type="journal article" date="2014" name="Genome Biol. Evol.">
        <title>The secreted proteins of Achlya hypogyna and Thraustotheca clavata identify the ancestral oomycete secretome and reveal gene acquisitions by horizontal gene transfer.</title>
        <authorList>
            <person name="Misner I."/>
            <person name="Blouin N."/>
            <person name="Leonard G."/>
            <person name="Richards T.A."/>
            <person name="Lane C.E."/>
        </authorList>
    </citation>
    <scope>NUCLEOTIDE SEQUENCE [LARGE SCALE GENOMIC DNA]</scope>
    <source>
        <strain evidence="1 2">ATCC 34112</strain>
    </source>
</reference>
<organism evidence="1 2">
    <name type="scientific">Thraustotheca clavata</name>
    <dbReference type="NCBI Taxonomy" id="74557"/>
    <lineage>
        <taxon>Eukaryota</taxon>
        <taxon>Sar</taxon>
        <taxon>Stramenopiles</taxon>
        <taxon>Oomycota</taxon>
        <taxon>Saprolegniomycetes</taxon>
        <taxon>Saprolegniales</taxon>
        <taxon>Achlyaceae</taxon>
        <taxon>Thraustotheca</taxon>
    </lineage>
</organism>
<dbReference type="AlphaFoldDB" id="A0A1V9Z7E7"/>
<proteinExistence type="predicted"/>
<dbReference type="GO" id="GO:0005524">
    <property type="term" value="F:ATP binding"/>
    <property type="evidence" value="ECO:0007669"/>
    <property type="project" value="UniProtKB-KW"/>
</dbReference>
<keyword evidence="1" id="KW-0067">ATP-binding</keyword>
<dbReference type="InterPro" id="IPR036412">
    <property type="entry name" value="HAD-like_sf"/>
</dbReference>
<evidence type="ECO:0000313" key="2">
    <source>
        <dbReference type="Proteomes" id="UP000243217"/>
    </source>
</evidence>
<comment type="caution">
    <text evidence="1">The sequence shown here is derived from an EMBL/GenBank/DDBJ whole genome shotgun (WGS) entry which is preliminary data.</text>
</comment>
<sequence>MKLNGIICRYIGSWMDQLSEEVQVQTDDDANDWKDDEIAETMALETIRTLVNIGVRLVCIDFDSTFVDIHTSGEWTQTPEVLETHVRSYFRHLCPLLAGKSQMSMAIVTFSSQCSLIESVLRLCFDPIVADKIIVRCNDDSWSIQNAQAEKFTGIQAHHLDLERHSKVPYVISAALQANESQQTDPANYFLLHNKITSTDTLLIDDCPDNIAMASQSGIPSIHFDLATFRTRMLSMDKNEPERRRQLKLAKALSRRLQQPAKVICSSPKTRKCSQRTPIAFFTPSPMTKLKVSSRLGRPKSKRVTKFRILPERVAIKQVEDDSSISVPSTLSWNAD</sequence>
<evidence type="ECO:0000313" key="1">
    <source>
        <dbReference type="EMBL" id="OQR93871.1"/>
    </source>
</evidence>
<protein>
    <submittedName>
        <fullName evidence="1">ATP-binding Cassette (ABC) superfamily</fullName>
    </submittedName>
</protein>
<dbReference type="OrthoDB" id="10054414at2759"/>
<dbReference type="Proteomes" id="UP000243217">
    <property type="component" value="Unassembled WGS sequence"/>
</dbReference>
<dbReference type="EMBL" id="JNBS01002226">
    <property type="protein sequence ID" value="OQR93871.1"/>
    <property type="molecule type" value="Genomic_DNA"/>
</dbReference>
<keyword evidence="1" id="KW-0547">Nucleotide-binding</keyword>
<keyword evidence="2" id="KW-1185">Reference proteome</keyword>
<accession>A0A1V9Z7E7</accession>
<name>A0A1V9Z7E7_9STRA</name>
<dbReference type="SUPFAM" id="SSF56784">
    <property type="entry name" value="HAD-like"/>
    <property type="match status" value="1"/>
</dbReference>